<dbReference type="AlphaFoldDB" id="A0A0T7FQW9"/>
<dbReference type="OrthoDB" id="7522752at2"/>
<dbReference type="EMBL" id="CCRH01000010">
    <property type="protein sequence ID" value="CDZ37408.1"/>
    <property type="molecule type" value="Genomic_DNA"/>
</dbReference>
<proteinExistence type="predicted"/>
<keyword evidence="1" id="KW-1133">Transmembrane helix</keyword>
<evidence type="ECO:0000313" key="3">
    <source>
        <dbReference type="EMBL" id="CDZ37408.1"/>
    </source>
</evidence>
<dbReference type="SUPFAM" id="SSF53300">
    <property type="entry name" value="vWA-like"/>
    <property type="match status" value="1"/>
</dbReference>
<feature type="transmembrane region" description="Helical" evidence="1">
    <location>
        <begin position="21"/>
        <end position="43"/>
    </location>
</feature>
<evidence type="ECO:0000259" key="2">
    <source>
        <dbReference type="Pfam" id="PF13400"/>
    </source>
</evidence>
<dbReference type="InterPro" id="IPR028087">
    <property type="entry name" value="Tad_N"/>
</dbReference>
<keyword evidence="1" id="KW-0472">Membrane</keyword>
<feature type="domain" description="Putative Flp pilus-assembly TadG-like N-terminal" evidence="2">
    <location>
        <begin position="19"/>
        <end position="64"/>
    </location>
</feature>
<dbReference type="Gene3D" id="3.40.50.410">
    <property type="entry name" value="von Willebrand factor, type A domain"/>
    <property type="match status" value="1"/>
</dbReference>
<evidence type="ECO:0000313" key="4">
    <source>
        <dbReference type="Proteomes" id="UP000046176"/>
    </source>
</evidence>
<dbReference type="RefSeq" id="WP_046667853.1">
    <property type="nucleotide sequence ID" value="NZ_CCRH01000010.1"/>
</dbReference>
<name>A0A0T7FQW9_NEOGA</name>
<gene>
    <name evidence="3" type="ORF">NGAL_HAMBI1145_38540</name>
</gene>
<protein>
    <submittedName>
        <fullName evidence="3">Putative membrane protein (DUF2134)</fullName>
    </submittedName>
</protein>
<accession>A0A0T7FQW9</accession>
<organism evidence="3 4">
    <name type="scientific">Neorhizobium galegae bv. officinalis</name>
    <dbReference type="NCBI Taxonomy" id="323656"/>
    <lineage>
        <taxon>Bacteria</taxon>
        <taxon>Pseudomonadati</taxon>
        <taxon>Pseudomonadota</taxon>
        <taxon>Alphaproteobacteria</taxon>
        <taxon>Hyphomicrobiales</taxon>
        <taxon>Rhizobiaceae</taxon>
        <taxon>Rhizobium/Agrobacterium group</taxon>
        <taxon>Neorhizobium</taxon>
    </lineage>
</organism>
<sequence>MSNPRRLHALSGLLADRRGNIAIMFSLLLVPLITAVGASLDYVRAYNARSKMQADLDSALLGAVKSVGTLDNAALKKRIQEWFAAQTDLGSGGYTLEEIDIDTSNNKITATARAMVPTTLLKIAGIDDVGVATSSSVEGPGRAYLDVHIVLDKSASMLLAATSAGQSSLMSSPAKCAFACHTPEGSPFAYKGKTYNNVYDLSVAMNIKLRADVSVDAAREVLDLIDTADAAHERIRVGLYTLGETATQVLSPTFSTSAARTKLNSKTSGMTSATSEDATYFDTSLTALKPMIGAAGDGASKDEPLKLVLILTDGVQSERNWVLQDNSGIRFPTAKNSLQTVVTPINSKWCKQVKDLDATIGVLYTEYLPMTWDWGYNATLGKTMSSSGFSSIWGGTVASGKSSSTRTAYIPKALEECATSGDLFLQANSAEEIEEGLSSLFKQYLSKVRLTN</sequence>
<dbReference type="Proteomes" id="UP000046176">
    <property type="component" value="Unassembled WGS sequence"/>
</dbReference>
<dbReference type="Pfam" id="PF13400">
    <property type="entry name" value="Tad"/>
    <property type="match status" value="1"/>
</dbReference>
<dbReference type="InterPro" id="IPR036465">
    <property type="entry name" value="vWFA_dom_sf"/>
</dbReference>
<keyword evidence="1" id="KW-0812">Transmembrane</keyword>
<reference evidence="3 4" key="1">
    <citation type="submission" date="2014-08" db="EMBL/GenBank/DDBJ databases">
        <authorList>
            <person name="Chen Y.-H."/>
        </authorList>
    </citation>
    <scope>NUCLEOTIDE SEQUENCE [LARGE SCALE GENOMIC DNA]</scope>
</reference>
<evidence type="ECO:0000256" key="1">
    <source>
        <dbReference type="SAM" id="Phobius"/>
    </source>
</evidence>